<feature type="region of interest" description="Disordered" evidence="1">
    <location>
        <begin position="710"/>
        <end position="743"/>
    </location>
</feature>
<dbReference type="PANTHER" id="PTHR13265">
    <property type="entry name" value="THO COMPLEX SUBUNIT 1"/>
    <property type="match status" value="1"/>
</dbReference>
<accession>A0ABD3SQZ6</accession>
<evidence type="ECO:0000256" key="1">
    <source>
        <dbReference type="SAM" id="MobiDB-lite"/>
    </source>
</evidence>
<protein>
    <submittedName>
        <fullName evidence="2">Uncharacterized protein</fullName>
    </submittedName>
</protein>
<organism evidence="2 3">
    <name type="scientific">Cyclostephanos tholiformis</name>
    <dbReference type="NCBI Taxonomy" id="382380"/>
    <lineage>
        <taxon>Eukaryota</taxon>
        <taxon>Sar</taxon>
        <taxon>Stramenopiles</taxon>
        <taxon>Ochrophyta</taxon>
        <taxon>Bacillariophyta</taxon>
        <taxon>Coscinodiscophyceae</taxon>
        <taxon>Thalassiosirophycidae</taxon>
        <taxon>Stephanodiscales</taxon>
        <taxon>Stephanodiscaceae</taxon>
        <taxon>Cyclostephanos</taxon>
    </lineage>
</organism>
<name>A0ABD3SQZ6_9STRA</name>
<keyword evidence="3" id="KW-1185">Reference proteome</keyword>
<dbReference type="InterPro" id="IPR021861">
    <property type="entry name" value="THO_THOC1"/>
</dbReference>
<evidence type="ECO:0000313" key="3">
    <source>
        <dbReference type="Proteomes" id="UP001530377"/>
    </source>
</evidence>
<feature type="compositionally biased region" description="Gly residues" evidence="1">
    <location>
        <begin position="205"/>
        <end position="216"/>
    </location>
</feature>
<dbReference type="EMBL" id="JALLPB020000010">
    <property type="protein sequence ID" value="KAL3826977.1"/>
    <property type="molecule type" value="Genomic_DNA"/>
</dbReference>
<feature type="non-terminal residue" evidence="2">
    <location>
        <position position="1"/>
    </location>
</feature>
<dbReference type="Pfam" id="PF11957">
    <property type="entry name" value="efThoc1"/>
    <property type="match status" value="1"/>
</dbReference>
<dbReference type="Proteomes" id="UP001530377">
    <property type="component" value="Unassembled WGS sequence"/>
</dbReference>
<feature type="region of interest" description="Disordered" evidence="1">
    <location>
        <begin position="187"/>
        <end position="216"/>
    </location>
</feature>
<feature type="compositionally biased region" description="Polar residues" evidence="1">
    <location>
        <begin position="717"/>
        <end position="728"/>
    </location>
</feature>
<evidence type="ECO:0000313" key="2">
    <source>
        <dbReference type="EMBL" id="KAL3826977.1"/>
    </source>
</evidence>
<proteinExistence type="predicted"/>
<dbReference type="AlphaFoldDB" id="A0ABD3SQZ6"/>
<reference evidence="2 3" key="1">
    <citation type="submission" date="2024-10" db="EMBL/GenBank/DDBJ databases">
        <title>Updated reference genomes for cyclostephanoid diatoms.</title>
        <authorList>
            <person name="Roberts W.R."/>
            <person name="Alverson A.J."/>
        </authorList>
    </citation>
    <scope>NUCLEOTIDE SEQUENCE [LARGE SCALE GENOMIC DNA]</scope>
    <source>
        <strain evidence="2 3">AJA228-03</strain>
    </source>
</reference>
<gene>
    <name evidence="2" type="ORF">ACHAXA_000041</name>
</gene>
<sequence>LEGGRGSASSSSSVDDIVCELMRYLKDVTLLCSRAAGHYSSSSSSSRPPAVGGDSLYPHTMTSLAAVKRLPFLMLEDAIDSLPLEHVQTLWSGGGGLGRLGGPPPHVSGYATSLLCSPPIFDNAQSKFALLRICNKVLRAIGNDRGGDGDAEFAGGVMLMLSRVFPLSERSAVNVLGTFNVANVTKFDEEGSETPDPSSSSSSSPGGGRDGGGGVGGIANDDVGREFYRKFWGLQRALADPHGTILPTRGGLGQEAAMESYDAFFRDVAVVLAALESTPVLPESSSSADDTTPSVRRHRYLTSPGLLPLQLKDGRLRTHILIQLLVVLSHLGSPNVALPGPTPATRQRTLLAQAERRATALLRSTTTTTTTTTTASSRAGGERVTRFLTWILDDRESMWRAWKRAKCMPAHDWICDGGASGDTVADGSAILGALLGERRKRKAGAKSVVVDVGAKDAGDGDDDGDDDGDIRISNLPRITSRIAESLPTLETFLDPYVEALNPENGIEGEYHPRNDKVYCWRALRMLARDQGNRGQLRRFVKLRRRDGDFEGIVRDMWEEEGRGDIGGSTLDANYYAEHADRREAATEDERAGADDDALEMMDDASVGTPEEETQSRLEKLAEFSRAAMEVEEEMLYEDLDQVEVNQSTMADDDATRVGEGAIAENAITADAKSEEEKDSAEKMSIQDAAAETILLMTRGEETMGKAVEVEPEKTASKETSAVQSSKKTVQPAAGAREEEDGNPLVAAAEKFRPVEEQVADGAIMKETTKETITAEIEDRI</sequence>
<comment type="caution">
    <text evidence="2">The sequence shown here is derived from an EMBL/GenBank/DDBJ whole genome shotgun (WGS) entry which is preliminary data.</text>
</comment>
<feature type="compositionally biased region" description="Low complexity" evidence="1">
    <location>
        <begin position="194"/>
        <end position="204"/>
    </location>
</feature>
<dbReference type="PANTHER" id="PTHR13265:SF0">
    <property type="entry name" value="HPR1"/>
    <property type="match status" value="1"/>
</dbReference>